<dbReference type="InterPro" id="IPR020806">
    <property type="entry name" value="PKS_PP-bd"/>
</dbReference>
<dbReference type="GO" id="GO:0031177">
    <property type="term" value="F:phosphopantetheine binding"/>
    <property type="evidence" value="ECO:0007669"/>
    <property type="project" value="InterPro"/>
</dbReference>
<keyword evidence="14" id="KW-1185">Reference proteome</keyword>
<dbReference type="Pfam" id="PF00109">
    <property type="entry name" value="ketoacyl-synt"/>
    <property type="match status" value="1"/>
</dbReference>
<dbReference type="Gene3D" id="3.40.50.720">
    <property type="entry name" value="NAD(P)-binding Rossmann-like Domain"/>
    <property type="match status" value="3"/>
</dbReference>
<dbReference type="SUPFAM" id="SSF53335">
    <property type="entry name" value="S-adenosyl-L-methionine-dependent methyltransferases"/>
    <property type="match status" value="1"/>
</dbReference>
<dbReference type="InterPro" id="IPR018201">
    <property type="entry name" value="Ketoacyl_synth_AS"/>
</dbReference>
<dbReference type="InterPro" id="IPR016035">
    <property type="entry name" value="Acyl_Trfase/lysoPLipase"/>
</dbReference>
<dbReference type="PANTHER" id="PTHR43775:SF50">
    <property type="entry name" value="HIGHLY REDUCING POLYKETIDE SYNTHASE SRDA"/>
    <property type="match status" value="1"/>
</dbReference>
<accession>A0A6A7A0E5</accession>
<evidence type="ECO:0000313" key="14">
    <source>
        <dbReference type="Proteomes" id="UP000799424"/>
    </source>
</evidence>
<dbReference type="InterPro" id="IPR014030">
    <property type="entry name" value="Ketoacyl_synth_N"/>
</dbReference>
<dbReference type="CDD" id="cd05195">
    <property type="entry name" value="enoyl_red"/>
    <property type="match status" value="1"/>
</dbReference>
<organism evidence="13 14">
    <name type="scientific">Ophiobolus disseminans</name>
    <dbReference type="NCBI Taxonomy" id="1469910"/>
    <lineage>
        <taxon>Eukaryota</taxon>
        <taxon>Fungi</taxon>
        <taxon>Dikarya</taxon>
        <taxon>Ascomycota</taxon>
        <taxon>Pezizomycotina</taxon>
        <taxon>Dothideomycetes</taxon>
        <taxon>Pleosporomycetidae</taxon>
        <taxon>Pleosporales</taxon>
        <taxon>Pleosporineae</taxon>
        <taxon>Phaeosphaeriaceae</taxon>
        <taxon>Ophiobolus</taxon>
    </lineage>
</organism>
<dbReference type="InterPro" id="IPR011032">
    <property type="entry name" value="GroES-like_sf"/>
</dbReference>
<dbReference type="InterPro" id="IPR036736">
    <property type="entry name" value="ACP-like_sf"/>
</dbReference>
<dbReference type="Pfam" id="PF00698">
    <property type="entry name" value="Acyl_transf_1"/>
    <property type="match status" value="1"/>
</dbReference>
<dbReference type="InterPro" id="IPR016039">
    <property type="entry name" value="Thiolase-like"/>
</dbReference>
<dbReference type="InterPro" id="IPR020843">
    <property type="entry name" value="ER"/>
</dbReference>
<dbReference type="Pfam" id="PF08242">
    <property type="entry name" value="Methyltransf_12"/>
    <property type="match status" value="1"/>
</dbReference>
<dbReference type="SUPFAM" id="SSF51735">
    <property type="entry name" value="NAD(P)-binding Rossmann-fold domains"/>
    <property type="match status" value="2"/>
</dbReference>
<dbReference type="Pfam" id="PF14765">
    <property type="entry name" value="PS-DH"/>
    <property type="match status" value="1"/>
</dbReference>
<feature type="active site" description="Proton acceptor; for dehydratase activity" evidence="8">
    <location>
        <position position="1037"/>
    </location>
</feature>
<dbReference type="GO" id="GO:0032259">
    <property type="term" value="P:methylation"/>
    <property type="evidence" value="ECO:0007669"/>
    <property type="project" value="UniProtKB-KW"/>
</dbReference>
<dbReference type="SMART" id="SM00822">
    <property type="entry name" value="PKS_KR"/>
    <property type="match status" value="1"/>
</dbReference>
<evidence type="ECO:0000256" key="6">
    <source>
        <dbReference type="ARBA" id="ARBA00023268"/>
    </source>
</evidence>
<dbReference type="GO" id="GO:0044550">
    <property type="term" value="P:secondary metabolite biosynthetic process"/>
    <property type="evidence" value="ECO:0007669"/>
    <property type="project" value="UniProtKB-ARBA"/>
</dbReference>
<dbReference type="SUPFAM" id="SSF52151">
    <property type="entry name" value="FabD/lysophospholipase-like"/>
    <property type="match status" value="1"/>
</dbReference>
<dbReference type="EMBL" id="MU006226">
    <property type="protein sequence ID" value="KAF2826264.1"/>
    <property type="molecule type" value="Genomic_DNA"/>
</dbReference>
<dbReference type="InterPro" id="IPR049552">
    <property type="entry name" value="PKS_DH_N"/>
</dbReference>
<dbReference type="SUPFAM" id="SSF55048">
    <property type="entry name" value="Probable ACP-binding domain of malonyl-CoA ACP transacylase"/>
    <property type="match status" value="1"/>
</dbReference>
<evidence type="ECO:0000259" key="12">
    <source>
        <dbReference type="PROSITE" id="PS52019"/>
    </source>
</evidence>
<dbReference type="SMART" id="SM00829">
    <property type="entry name" value="PKS_ER"/>
    <property type="match status" value="1"/>
</dbReference>
<dbReference type="Pfam" id="PF00107">
    <property type="entry name" value="ADH_zinc_N"/>
    <property type="match status" value="1"/>
</dbReference>
<dbReference type="Pfam" id="PF08659">
    <property type="entry name" value="KR"/>
    <property type="match status" value="1"/>
</dbReference>
<dbReference type="CDD" id="cd05274">
    <property type="entry name" value="KR_FAS_SDR_x"/>
    <property type="match status" value="1"/>
</dbReference>
<keyword evidence="3" id="KW-0808">Transferase</keyword>
<protein>
    <submittedName>
        <fullName evidence="13">Polyketide synthase</fullName>
    </submittedName>
</protein>
<dbReference type="PROSITE" id="PS01162">
    <property type="entry name" value="QOR_ZETA_CRYSTAL"/>
    <property type="match status" value="1"/>
</dbReference>
<evidence type="ECO:0000256" key="5">
    <source>
        <dbReference type="ARBA" id="ARBA00023002"/>
    </source>
</evidence>
<feature type="compositionally biased region" description="Polar residues" evidence="9">
    <location>
        <begin position="467"/>
        <end position="509"/>
    </location>
</feature>
<evidence type="ECO:0000259" key="10">
    <source>
        <dbReference type="PROSITE" id="PS50075"/>
    </source>
</evidence>
<keyword evidence="2" id="KW-0597">Phosphoprotein</keyword>
<dbReference type="PROSITE" id="PS00606">
    <property type="entry name" value="KS3_1"/>
    <property type="match status" value="1"/>
</dbReference>
<dbReference type="SUPFAM" id="SSF53901">
    <property type="entry name" value="Thiolase-like"/>
    <property type="match status" value="1"/>
</dbReference>
<keyword evidence="6" id="KW-0511">Multifunctional enzyme</keyword>
<dbReference type="Pfam" id="PF02801">
    <property type="entry name" value="Ketoacyl-synt_C"/>
    <property type="match status" value="1"/>
</dbReference>
<evidence type="ECO:0000256" key="1">
    <source>
        <dbReference type="ARBA" id="ARBA00022450"/>
    </source>
</evidence>
<dbReference type="InterPro" id="IPR013217">
    <property type="entry name" value="Methyltransf_12"/>
</dbReference>
<dbReference type="Gene3D" id="3.40.47.10">
    <property type="match status" value="1"/>
</dbReference>
<gene>
    <name evidence="13" type="ORF">CC86DRAFT_323447</name>
</gene>
<dbReference type="InterPro" id="IPR013968">
    <property type="entry name" value="PKS_KR"/>
</dbReference>
<dbReference type="InterPro" id="IPR014043">
    <property type="entry name" value="Acyl_transferase_dom"/>
</dbReference>
<dbReference type="PANTHER" id="PTHR43775">
    <property type="entry name" value="FATTY ACID SYNTHASE"/>
    <property type="match status" value="1"/>
</dbReference>
<dbReference type="Gene3D" id="1.10.1200.10">
    <property type="entry name" value="ACP-like"/>
    <property type="match status" value="1"/>
</dbReference>
<dbReference type="InterPro" id="IPR057326">
    <property type="entry name" value="KR_dom"/>
</dbReference>
<dbReference type="InterPro" id="IPR014031">
    <property type="entry name" value="Ketoacyl_synth_C"/>
</dbReference>
<feature type="domain" description="Ketosynthase family 3 (KS3)" evidence="11">
    <location>
        <begin position="1"/>
        <end position="417"/>
    </location>
</feature>
<dbReference type="InterPro" id="IPR009081">
    <property type="entry name" value="PP-bd_ACP"/>
</dbReference>
<dbReference type="InterPro" id="IPR036291">
    <property type="entry name" value="NAD(P)-bd_dom_sf"/>
</dbReference>
<dbReference type="InterPro" id="IPR049551">
    <property type="entry name" value="PKS_DH_C"/>
</dbReference>
<dbReference type="InterPro" id="IPR020841">
    <property type="entry name" value="PKS_Beta-ketoAc_synthase_dom"/>
</dbReference>
<dbReference type="SMART" id="SM00827">
    <property type="entry name" value="PKS_AT"/>
    <property type="match status" value="1"/>
</dbReference>
<evidence type="ECO:0000256" key="2">
    <source>
        <dbReference type="ARBA" id="ARBA00022553"/>
    </source>
</evidence>
<dbReference type="SUPFAM" id="SSF47336">
    <property type="entry name" value="ACP-like"/>
    <property type="match status" value="1"/>
</dbReference>
<dbReference type="Gene3D" id="3.10.129.110">
    <property type="entry name" value="Polyketide synthase dehydratase"/>
    <property type="match status" value="1"/>
</dbReference>
<keyword evidence="7" id="KW-0012">Acyltransferase</keyword>
<reference evidence="13" key="1">
    <citation type="journal article" date="2020" name="Stud. Mycol.">
        <title>101 Dothideomycetes genomes: a test case for predicting lifestyles and emergence of pathogens.</title>
        <authorList>
            <person name="Haridas S."/>
            <person name="Albert R."/>
            <person name="Binder M."/>
            <person name="Bloem J."/>
            <person name="Labutti K."/>
            <person name="Salamov A."/>
            <person name="Andreopoulos B."/>
            <person name="Baker S."/>
            <person name="Barry K."/>
            <person name="Bills G."/>
            <person name="Bluhm B."/>
            <person name="Cannon C."/>
            <person name="Castanera R."/>
            <person name="Culley D."/>
            <person name="Daum C."/>
            <person name="Ezra D."/>
            <person name="Gonzalez J."/>
            <person name="Henrissat B."/>
            <person name="Kuo A."/>
            <person name="Liang C."/>
            <person name="Lipzen A."/>
            <person name="Lutzoni F."/>
            <person name="Magnuson J."/>
            <person name="Mondo S."/>
            <person name="Nolan M."/>
            <person name="Ohm R."/>
            <person name="Pangilinan J."/>
            <person name="Park H.-J."/>
            <person name="Ramirez L."/>
            <person name="Alfaro M."/>
            <person name="Sun H."/>
            <person name="Tritt A."/>
            <person name="Yoshinaga Y."/>
            <person name="Zwiers L.-H."/>
            <person name="Turgeon B."/>
            <person name="Goodwin S."/>
            <person name="Spatafora J."/>
            <person name="Crous P."/>
            <person name="Grigoriev I."/>
        </authorList>
    </citation>
    <scope>NUCLEOTIDE SEQUENCE</scope>
    <source>
        <strain evidence="13">CBS 113818</strain>
    </source>
</reference>
<evidence type="ECO:0000256" key="8">
    <source>
        <dbReference type="PROSITE-ProRule" id="PRU01363"/>
    </source>
</evidence>
<dbReference type="Pfam" id="PF21089">
    <property type="entry name" value="PKS_DH_N"/>
    <property type="match status" value="1"/>
</dbReference>
<evidence type="ECO:0000313" key="13">
    <source>
        <dbReference type="EMBL" id="KAF2826264.1"/>
    </source>
</evidence>
<dbReference type="InterPro" id="IPR049900">
    <property type="entry name" value="PKS_mFAS_DH"/>
</dbReference>
<dbReference type="GO" id="GO:0008168">
    <property type="term" value="F:methyltransferase activity"/>
    <property type="evidence" value="ECO:0007669"/>
    <property type="project" value="UniProtKB-KW"/>
</dbReference>
<feature type="region of interest" description="N-terminal hotdog fold" evidence="8">
    <location>
        <begin position="1005"/>
        <end position="1143"/>
    </location>
</feature>
<feature type="domain" description="Carrier" evidence="10">
    <location>
        <begin position="2571"/>
        <end position="2649"/>
    </location>
</feature>
<dbReference type="GO" id="GO:0006633">
    <property type="term" value="P:fatty acid biosynthetic process"/>
    <property type="evidence" value="ECO:0007669"/>
    <property type="project" value="InterPro"/>
</dbReference>
<dbReference type="InterPro" id="IPR029063">
    <property type="entry name" value="SAM-dependent_MTases_sf"/>
</dbReference>
<dbReference type="InterPro" id="IPR013149">
    <property type="entry name" value="ADH-like_C"/>
</dbReference>
<dbReference type="InterPro" id="IPR002364">
    <property type="entry name" value="Quin_OxRdtase/zeta-crystal_CS"/>
</dbReference>
<evidence type="ECO:0000256" key="3">
    <source>
        <dbReference type="ARBA" id="ARBA00022679"/>
    </source>
</evidence>
<evidence type="ECO:0000256" key="4">
    <source>
        <dbReference type="ARBA" id="ARBA00022857"/>
    </source>
</evidence>
<keyword evidence="5" id="KW-0560">Oxidoreductase</keyword>
<evidence type="ECO:0000256" key="7">
    <source>
        <dbReference type="ARBA" id="ARBA00023315"/>
    </source>
</evidence>
<dbReference type="PROSITE" id="PS50075">
    <property type="entry name" value="CARRIER"/>
    <property type="match status" value="1"/>
</dbReference>
<dbReference type="Gene3D" id="3.40.50.150">
    <property type="entry name" value="Vaccinia Virus protein VP39"/>
    <property type="match status" value="1"/>
</dbReference>
<dbReference type="PROSITE" id="PS52004">
    <property type="entry name" value="KS3_2"/>
    <property type="match status" value="1"/>
</dbReference>
<keyword evidence="1" id="KW-0596">Phosphopantetheine</keyword>
<dbReference type="GO" id="GO:0004312">
    <property type="term" value="F:fatty acid synthase activity"/>
    <property type="evidence" value="ECO:0007669"/>
    <property type="project" value="TreeGrafter"/>
</dbReference>
<feature type="domain" description="PKS/mFAS DH" evidence="12">
    <location>
        <begin position="1005"/>
        <end position="1308"/>
    </location>
</feature>
<dbReference type="PROSITE" id="PS52019">
    <property type="entry name" value="PKS_MFAS_DH"/>
    <property type="match status" value="1"/>
</dbReference>
<dbReference type="GO" id="GO:0008270">
    <property type="term" value="F:zinc ion binding"/>
    <property type="evidence" value="ECO:0007669"/>
    <property type="project" value="InterPro"/>
</dbReference>
<dbReference type="GO" id="GO:0004315">
    <property type="term" value="F:3-oxoacyl-[acyl-carrier-protein] synthase activity"/>
    <property type="evidence" value="ECO:0007669"/>
    <property type="project" value="InterPro"/>
</dbReference>
<dbReference type="InterPro" id="IPR050091">
    <property type="entry name" value="PKS_NRPS_Biosynth_Enz"/>
</dbReference>
<keyword evidence="4" id="KW-0521">NADP</keyword>
<feature type="active site" description="Proton donor; for dehydratase activity" evidence="8">
    <location>
        <position position="1222"/>
    </location>
</feature>
<dbReference type="SUPFAM" id="SSF50129">
    <property type="entry name" value="GroES-like"/>
    <property type="match status" value="1"/>
</dbReference>
<dbReference type="CDD" id="cd02440">
    <property type="entry name" value="AdoMet_MTases"/>
    <property type="match status" value="1"/>
</dbReference>
<evidence type="ECO:0000256" key="9">
    <source>
        <dbReference type="SAM" id="MobiDB-lite"/>
    </source>
</evidence>
<sequence>MAIVGMGCRWAGGVKDVRGLWELLINKKDTYQNWAAPRFSAEGWYHPNPERPGTTAAKGGYVCEDPRLFDPSFFGISGLEAETIDASQRKLLEVVYEAFESAGDSWESINGTRTGVYVADISYDNSYVQQRDWEFARPHATTGLSNRINYIFNLRGPSVTLDSACTSALYGLHMAIQAIRNGDCDSAIVASSNWILDPTMQIAMDKLGALSATSMSHAFDISADGYARGEGFAAIYLKKAGKAMQDGSPIRVLVRGSAIGANGRSSGITHPSGPAQEDIIRKAYENAGLKPSDTPFLECHGTGTRVGDPLEVAAAGNVFGPGRADDDPLLVGSVKTILGHTEGAAALAGIFKAILALEAGVIPPSRGVETLNPKIDFVKAKATVVTKVTPWPVGKPLRASVTSAGFGGSLGHCILDHVNEVYPDYVAPAIHRTNGLDQSISHHHENGHTNGHANGHINGHANGHANGHTNGHANGHTNGHANGHTNGHANGHANGTTSSSQNRYRNGSSAVAHRPVVSTPEKTGKADAGTRQLVLLPFSAHNKSSLQANISALSQVISQYSLANIAYTLADRRSKLTQRTFHIVDRNDVTKGLLGDLQKVSSSPSEVPRLGYVFTGQGAQWHAMGAQLFEYCIFRSAIEHLDYVLSTLPKAPSWTITEILSGNCSKDRIGTPEISQTVCTAVQIGLVDLLASWSVYPSGVVGHSSGEMAAAYAAGRVTAAESIATAYFRGQTVLRNKQKGAMLAVGLGLEQVEKYLGGIEQHVTVAAINSPGSVTLSGEQAAVETLSKTLDSEGVFNRLLKTGGNAYHSRHMVALGEEYDTLLEGGLAHLSKLGLRDVRHRYPHIPWVSSVTPDKSLISESVAPSYWRSNLESPVRFSDAAANLVTREDIAIAALVEIGPHAALKSPLDQILKSINKTIPYAGTLKRGEDSRTSMLQLAGMLFSMNAKIDLAAVNAIDEKYGAKHALTHGVTAIDLPPYQYTYGPISYYESRQSKEFRLRRVPRHDLLGSKIAGGAKLRPQFRNVLRMKDLPWLADHRLLPDAVFPAAGYISMAIIAASQMYDEFPDAQSVEAFSLRNVEIKTALKIPEDQHGIEVILSMELVDSATARAPAWTSFSISSIDRDSETWTEHCTGLIKPDVVANPIKVDKISTNTEDRAISTRKWYKKFAEMGLGYGPTFQALSEIRADPAKNLASAKLGLKTTAATVKGGESAYVIHPASLDAMIQLGLLACHGGQIDRATTAFVPIHMSQLNVRTGNGQHWGLAAAHGEFRGLRAAYLQLQLQSQSGEVLLDIKDLRCISYSLEDQPQVSGRTKAFASPFTRSVYKPDFRTLSKTQAQLLFSPPVENVAQVPLLKILETIAALIAVDVYETFGGSGSSEANTPEATGHYIAWIKRLVESRTDRVVEASQLSPPRRRQMLQALYQETSHLVETKAMQRLHQNMADIARNLTTGEDVLAEGGLLADFYTDSLFLTGVQPQLTRLFDSMSHASPNLRILELKGGRGDITHLILETLSGTNGIKRYRDYTVTDVSENALKLARERLVAHRDVSFSTLDIEQDPLQQGYQPVYDVVLASQKVHTASSVSKALENALKLLKPGGKLVLVEATGDSAWVGLIGGAQAGYWHGVPDGRTKSPFLRVGEWDQALHAAGFSGTELMLDDYPSPTTHSTVLVSTAIEKQRVTNMASAEIVWLLHGAKGAPALLNQLARELEGRGLQAKMLSLDRSLHDVPTNARVIAFLDGENLLLDANQRHLEIFQHLAHHTVSMVCLTSTGMAQGRSPDGAIVGGLLRIISTEAPTGRFVSIDIDADDFNIVSKDEVTEFVRVISDQEQALQQESDGESNEDREFAWQSGCLNVSRLVPEAGLGYAERLTTPSTHGTELLPLDSQGPVRAAFETPGILSSLYFRPYTEILQQPLPNDFIEVKVAAVGLNWKDVALSTGRFDADNLSSEYSGVVTGVGSDAASRFAVGDGVFGLGKGHFGNYVRVPAAFAQKTRPEDDLVGLATLPIVLMTAVYAFEYLARLRSGQKVLIQSASGGLGIGAIQLARAKGADVFAMAGSQDKVRFLVDEVGLPSSNVFMGRGAAALSRALKATGRNNGFDVVLSTSQGDMLYETVKALAPLGHLIDVGRLDVMDARAIGLELFQKGATFSSFDLYRVVDCDPQLGQDIMQSVGDHYRAGRITPIRPHAVSDISKLDQTLLSFSRGTHLGKLVVTFKPNSMVRMVAPPPAATFDPEACYIITGGLSGLGRSIIQWMGERGARDIVVLSRRGARAPEAQTLVDTMAERGMRLEPVACDLTSREQVTQAINEASARRPVKGVVHCAVSYRDISFNKLSLEGWRDGLAAKVSGTRNLHEATIAMPLDFFVMTTSLLSVLGFATQGAYTAANNFQDQFARYRHRLGLPATAAQFGLINDIGRLSTDKIALDMMDRNKVLTVPESYFLRLLEPAFLNHDNAKAAMQCSGATIDSLAAAGYVTCVDPAHMATKEREDAELGLPSGAPPRWHSDARVSHIMQALDDALRHANSDGDTSGPSGGDDSRSAITRLRRDFDDAVQKTRAAPAGPEQIEQRGRAVDLVTAALKNTIGAMLLMDESMIFANRSVSDHGVDSLIATEFRNWLLQGLGSKISMVDLLDARTTISVLAAQVVDLAVGVKE</sequence>
<dbReference type="CDD" id="cd00833">
    <property type="entry name" value="PKS"/>
    <property type="match status" value="1"/>
</dbReference>
<dbReference type="Gene3D" id="3.90.180.10">
    <property type="entry name" value="Medium-chain alcohol dehydrogenases, catalytic domain"/>
    <property type="match status" value="1"/>
</dbReference>
<dbReference type="SMART" id="SM00825">
    <property type="entry name" value="PKS_KS"/>
    <property type="match status" value="1"/>
</dbReference>
<dbReference type="InterPro" id="IPR016036">
    <property type="entry name" value="Malonyl_transacylase_ACP-bd"/>
</dbReference>
<dbReference type="InterPro" id="IPR001227">
    <property type="entry name" value="Ac_transferase_dom_sf"/>
</dbReference>
<feature type="region of interest" description="C-terminal hotdog fold" evidence="8">
    <location>
        <begin position="1156"/>
        <end position="1308"/>
    </location>
</feature>
<dbReference type="GO" id="GO:0016491">
    <property type="term" value="F:oxidoreductase activity"/>
    <property type="evidence" value="ECO:0007669"/>
    <property type="project" value="UniProtKB-KW"/>
</dbReference>
<dbReference type="Pfam" id="PF00550">
    <property type="entry name" value="PP-binding"/>
    <property type="match status" value="1"/>
</dbReference>
<dbReference type="SMART" id="SM00826">
    <property type="entry name" value="PKS_DH"/>
    <property type="match status" value="1"/>
</dbReference>
<dbReference type="OrthoDB" id="329835at2759"/>
<dbReference type="InterPro" id="IPR042104">
    <property type="entry name" value="PKS_dehydratase_sf"/>
</dbReference>
<proteinExistence type="predicted"/>
<dbReference type="InterPro" id="IPR020807">
    <property type="entry name" value="PKS_DH"/>
</dbReference>
<dbReference type="SMART" id="SM00823">
    <property type="entry name" value="PKS_PP"/>
    <property type="match status" value="1"/>
</dbReference>
<feature type="region of interest" description="Disordered" evidence="9">
    <location>
        <begin position="439"/>
        <end position="525"/>
    </location>
</feature>
<dbReference type="Gene3D" id="3.40.366.10">
    <property type="entry name" value="Malonyl-Coenzyme A Acyl Carrier Protein, domain 2"/>
    <property type="match status" value="1"/>
</dbReference>
<name>A0A6A7A0E5_9PLEO</name>
<dbReference type="Proteomes" id="UP000799424">
    <property type="component" value="Unassembled WGS sequence"/>
</dbReference>
<evidence type="ECO:0000259" key="11">
    <source>
        <dbReference type="PROSITE" id="PS52004"/>
    </source>
</evidence>